<gene>
    <name evidence="1" type="ORF">EBOGGPCF_00008</name>
    <name evidence="2" type="ORF">FAKCHJAF_00022</name>
    <name evidence="3" type="ORF">LEJCPHKL_00009</name>
</gene>
<organism evidence="3">
    <name type="scientific">Candidatus Methanogaster sp. ANME-2c ERB4</name>
    <dbReference type="NCBI Taxonomy" id="2759911"/>
    <lineage>
        <taxon>Archaea</taxon>
        <taxon>Methanobacteriati</taxon>
        <taxon>Methanobacteriota</taxon>
        <taxon>Stenosarchaea group</taxon>
        <taxon>Methanomicrobia</taxon>
        <taxon>Methanosarcinales</taxon>
        <taxon>ANME-2 cluster</taxon>
        <taxon>Candidatus Methanogasteraceae</taxon>
        <taxon>Candidatus Methanogaster</taxon>
    </lineage>
</organism>
<dbReference type="Gene3D" id="1.10.1330.10">
    <property type="entry name" value="Dockerin domain"/>
    <property type="match status" value="1"/>
</dbReference>
<protein>
    <recommendedName>
        <fullName evidence="4">Dockerin domain-containing protein</fullName>
    </recommendedName>
</protein>
<dbReference type="EMBL" id="MT631163">
    <property type="protein sequence ID" value="QNO45963.1"/>
    <property type="molecule type" value="Genomic_DNA"/>
</dbReference>
<evidence type="ECO:0000313" key="2">
    <source>
        <dbReference type="EMBL" id="QNO46085.1"/>
    </source>
</evidence>
<dbReference type="EMBL" id="MT631363">
    <property type="protein sequence ID" value="QNO48840.1"/>
    <property type="molecule type" value="Genomic_DNA"/>
</dbReference>
<reference evidence="3" key="1">
    <citation type="submission" date="2020-06" db="EMBL/GenBank/DDBJ databases">
        <title>Unique genomic features of the anaerobic methanotrophic archaea.</title>
        <authorList>
            <person name="Chadwick G.L."/>
            <person name="Skennerton C.T."/>
            <person name="Laso-Perez R."/>
            <person name="Leu A.O."/>
            <person name="Speth D.R."/>
            <person name="Yu H."/>
            <person name="Morgan-Lang C."/>
            <person name="Hatzenpichler R."/>
            <person name="Goudeau D."/>
            <person name="Malmstrom R."/>
            <person name="Brazelton W.J."/>
            <person name="Woyke T."/>
            <person name="Hallam S.J."/>
            <person name="Tyson G.W."/>
            <person name="Wegener G."/>
            <person name="Boetius A."/>
            <person name="Orphan V."/>
        </authorList>
    </citation>
    <scope>NUCLEOTIDE SEQUENCE</scope>
</reference>
<name>A0A7G9YLF6_9EURY</name>
<dbReference type="Pfam" id="PF00404">
    <property type="entry name" value="Dockerin_1"/>
    <property type="match status" value="1"/>
</dbReference>
<dbReference type="EMBL" id="MT631168">
    <property type="protein sequence ID" value="QNO46085.1"/>
    <property type="molecule type" value="Genomic_DNA"/>
</dbReference>
<dbReference type="SUPFAM" id="SSF63446">
    <property type="entry name" value="Type I dockerin domain"/>
    <property type="match status" value="1"/>
</dbReference>
<dbReference type="AlphaFoldDB" id="A0A7G9YLF6"/>
<evidence type="ECO:0000313" key="1">
    <source>
        <dbReference type="EMBL" id="QNO45963.1"/>
    </source>
</evidence>
<dbReference type="GO" id="GO:0000272">
    <property type="term" value="P:polysaccharide catabolic process"/>
    <property type="evidence" value="ECO:0007669"/>
    <property type="project" value="InterPro"/>
</dbReference>
<evidence type="ECO:0000313" key="3">
    <source>
        <dbReference type="EMBL" id="QNO48840.1"/>
    </source>
</evidence>
<proteinExistence type="predicted"/>
<dbReference type="Pfam" id="PF08309">
    <property type="entry name" value="LVIVD"/>
    <property type="match status" value="2"/>
</dbReference>
<dbReference type="GO" id="GO:0004553">
    <property type="term" value="F:hydrolase activity, hydrolyzing O-glycosyl compounds"/>
    <property type="evidence" value="ECO:0007669"/>
    <property type="project" value="InterPro"/>
</dbReference>
<dbReference type="InterPro" id="IPR013211">
    <property type="entry name" value="LVIVD"/>
</dbReference>
<sequence>MNLPKHTVGVNVTFEGHFGGVTYAVTVSGSYAYIGQGTDFVVLGISSPASPIELGRVMTSDMVYDVALSGDYAYVADNHNGLMILRVDASDAPQKGDLNHDNEITPADAAIALRLAATGAHDDTTDVSGDGRVTSLDALMILKAAAGAISLWGGCSRQAYGWNDAHLCIKHNMYDVRKT</sequence>
<evidence type="ECO:0008006" key="4">
    <source>
        <dbReference type="Google" id="ProtNLM"/>
    </source>
</evidence>
<dbReference type="InterPro" id="IPR036439">
    <property type="entry name" value="Dockerin_dom_sf"/>
</dbReference>
<accession>A0A7G9YLF6</accession>
<dbReference type="InterPro" id="IPR002105">
    <property type="entry name" value="Dockerin_1_rpt"/>
</dbReference>